<keyword evidence="1" id="KW-0732">Signal</keyword>
<dbReference type="STRING" id="659014.SAMN04487996_104199"/>
<dbReference type="EMBL" id="FNAN01000004">
    <property type="protein sequence ID" value="SDE26306.1"/>
    <property type="molecule type" value="Genomic_DNA"/>
</dbReference>
<name>A0A1G7BIN3_9BACT</name>
<evidence type="ECO:0000256" key="1">
    <source>
        <dbReference type="SAM" id="SignalP"/>
    </source>
</evidence>
<keyword evidence="3" id="KW-1185">Reference proteome</keyword>
<reference evidence="3" key="1">
    <citation type="submission" date="2016-10" db="EMBL/GenBank/DDBJ databases">
        <authorList>
            <person name="Varghese N."/>
            <person name="Submissions S."/>
        </authorList>
    </citation>
    <scope>NUCLEOTIDE SEQUENCE [LARGE SCALE GENOMIC DNA]</scope>
    <source>
        <strain evidence="3">DSM 25329</strain>
    </source>
</reference>
<gene>
    <name evidence="2" type="ORF">SAMN04487996_104199</name>
</gene>
<evidence type="ECO:0000313" key="2">
    <source>
        <dbReference type="EMBL" id="SDE26306.1"/>
    </source>
</evidence>
<protein>
    <submittedName>
        <fullName evidence="2">Uncharacterized protein</fullName>
    </submittedName>
</protein>
<sequence>MFRTLCLILLTAFLICKATDVASLLLAKEKASVVCDTGSCDNEEKTEVEKLNDDQLLISHSVHFDRSVTLIPVKSSFFYTSNFDNEIYRNLLSPPPELI</sequence>
<feature type="chain" id="PRO_5011500624" evidence="1">
    <location>
        <begin position="19"/>
        <end position="99"/>
    </location>
</feature>
<organism evidence="2 3">
    <name type="scientific">Dyadobacter soli</name>
    <dbReference type="NCBI Taxonomy" id="659014"/>
    <lineage>
        <taxon>Bacteria</taxon>
        <taxon>Pseudomonadati</taxon>
        <taxon>Bacteroidota</taxon>
        <taxon>Cytophagia</taxon>
        <taxon>Cytophagales</taxon>
        <taxon>Spirosomataceae</taxon>
        <taxon>Dyadobacter</taxon>
    </lineage>
</organism>
<accession>A0A1G7BIN3</accession>
<proteinExistence type="predicted"/>
<evidence type="ECO:0000313" key="3">
    <source>
        <dbReference type="Proteomes" id="UP000198748"/>
    </source>
</evidence>
<dbReference type="Proteomes" id="UP000198748">
    <property type="component" value="Unassembled WGS sequence"/>
</dbReference>
<feature type="signal peptide" evidence="1">
    <location>
        <begin position="1"/>
        <end position="18"/>
    </location>
</feature>
<dbReference type="AlphaFoldDB" id="A0A1G7BIN3"/>
<dbReference type="RefSeq" id="WP_229212610.1">
    <property type="nucleotide sequence ID" value="NZ_FNAN01000004.1"/>
</dbReference>